<proteinExistence type="predicted"/>
<accession>A0ABR0KUM0</accession>
<name>A0ABR0KUM0_9PEZI</name>
<gene>
    <name evidence="2" type="ORF">LTR16_000443</name>
</gene>
<dbReference type="Proteomes" id="UP001357485">
    <property type="component" value="Unassembled WGS sequence"/>
</dbReference>
<reference evidence="2 3" key="1">
    <citation type="submission" date="2023-08" db="EMBL/GenBank/DDBJ databases">
        <title>Black Yeasts Isolated from many extreme environments.</title>
        <authorList>
            <person name="Coleine C."/>
            <person name="Stajich J.E."/>
            <person name="Selbmann L."/>
        </authorList>
    </citation>
    <scope>NUCLEOTIDE SEQUENCE [LARGE SCALE GENOMIC DNA]</scope>
    <source>
        <strain evidence="2 3">CCFEE 536</strain>
    </source>
</reference>
<dbReference type="EMBL" id="JAVRRA010024628">
    <property type="protein sequence ID" value="KAK5131774.1"/>
    <property type="molecule type" value="Genomic_DNA"/>
</dbReference>
<evidence type="ECO:0000256" key="1">
    <source>
        <dbReference type="SAM" id="MobiDB-lite"/>
    </source>
</evidence>
<evidence type="ECO:0000313" key="2">
    <source>
        <dbReference type="EMBL" id="KAK5131774.1"/>
    </source>
</evidence>
<feature type="region of interest" description="Disordered" evidence="1">
    <location>
        <begin position="131"/>
        <end position="156"/>
    </location>
</feature>
<protein>
    <submittedName>
        <fullName evidence="2">Uncharacterized protein</fullName>
    </submittedName>
</protein>
<evidence type="ECO:0000313" key="3">
    <source>
        <dbReference type="Proteomes" id="UP001357485"/>
    </source>
</evidence>
<comment type="caution">
    <text evidence="2">The sequence shown here is derived from an EMBL/GenBank/DDBJ whole genome shotgun (WGS) entry which is preliminary data.</text>
</comment>
<feature type="compositionally biased region" description="Basic and acidic residues" evidence="1">
    <location>
        <begin position="147"/>
        <end position="156"/>
    </location>
</feature>
<organism evidence="2 3">
    <name type="scientific">Cryomyces antarcticus</name>
    <dbReference type="NCBI Taxonomy" id="329879"/>
    <lineage>
        <taxon>Eukaryota</taxon>
        <taxon>Fungi</taxon>
        <taxon>Dikarya</taxon>
        <taxon>Ascomycota</taxon>
        <taxon>Pezizomycotina</taxon>
        <taxon>Dothideomycetes</taxon>
        <taxon>Dothideomycetes incertae sedis</taxon>
        <taxon>Cryomyces</taxon>
    </lineage>
</organism>
<keyword evidence="3" id="KW-1185">Reference proteome</keyword>
<sequence length="195" mass="21624">MALAARKLRTDCRSNYSYASCHEATLVPIALTIEGYGVRRGQQCFPSSRRPDEELDPVDRCASTNSTWCCRWSSAGEERQSFMGRGKSCLTLPAENLSDDDEGKLERDDTAGGIFESEDLRKGKYEMKHEYEPSDNWGPDTMPLGRADPKLSKTPDVPKEQRFCCLRRGPSVCGGVRRGFGLGESEGGAQAWEEG</sequence>